<dbReference type="PROSITE" id="PS51898">
    <property type="entry name" value="TYR_RECOMBINASE"/>
    <property type="match status" value="1"/>
</dbReference>
<keyword evidence="2 4" id="KW-0238">DNA-binding</keyword>
<organism evidence="7 8">
    <name type="scientific">Pantoea latae</name>
    <dbReference type="NCBI Taxonomy" id="1964541"/>
    <lineage>
        <taxon>Bacteria</taxon>
        <taxon>Pseudomonadati</taxon>
        <taxon>Pseudomonadota</taxon>
        <taxon>Gammaproteobacteria</taxon>
        <taxon>Enterobacterales</taxon>
        <taxon>Erwiniaceae</taxon>
        <taxon>Pantoea</taxon>
    </lineage>
</organism>
<evidence type="ECO:0000256" key="4">
    <source>
        <dbReference type="PROSITE-ProRule" id="PRU01248"/>
    </source>
</evidence>
<dbReference type="InterPro" id="IPR010998">
    <property type="entry name" value="Integrase_recombinase_N"/>
</dbReference>
<dbReference type="Pfam" id="PF00589">
    <property type="entry name" value="Phage_integrase"/>
    <property type="match status" value="1"/>
</dbReference>
<dbReference type="Proteomes" id="UP000192769">
    <property type="component" value="Unassembled WGS sequence"/>
</dbReference>
<name>A0A1V9DJ96_9GAMM</name>
<dbReference type="EMBL" id="MWUE01000015">
    <property type="protein sequence ID" value="OQP33881.1"/>
    <property type="molecule type" value="Genomic_DNA"/>
</dbReference>
<dbReference type="Gene3D" id="1.10.443.10">
    <property type="entry name" value="Intergrase catalytic core"/>
    <property type="match status" value="1"/>
</dbReference>
<dbReference type="InterPro" id="IPR013762">
    <property type="entry name" value="Integrase-like_cat_sf"/>
</dbReference>
<dbReference type="GO" id="GO:0015074">
    <property type="term" value="P:DNA integration"/>
    <property type="evidence" value="ECO:0007669"/>
    <property type="project" value="UniProtKB-KW"/>
</dbReference>
<dbReference type="InterPro" id="IPR050090">
    <property type="entry name" value="Tyrosine_recombinase_XerCD"/>
</dbReference>
<dbReference type="GO" id="GO:0006310">
    <property type="term" value="P:DNA recombination"/>
    <property type="evidence" value="ECO:0007669"/>
    <property type="project" value="UniProtKB-KW"/>
</dbReference>
<protein>
    <recommendedName>
        <fullName evidence="9">Site-specific integrase</fullName>
    </recommendedName>
</protein>
<evidence type="ECO:0000256" key="3">
    <source>
        <dbReference type="ARBA" id="ARBA00023172"/>
    </source>
</evidence>
<reference evidence="7 8" key="1">
    <citation type="submission" date="2017-02" db="EMBL/GenBank/DDBJ databases">
        <title>Whole genome shotgun sequence of Pantoea agglomerans strain AS1 isolated from a cycad, Zamia floridana in Central Florida, USA.</title>
        <authorList>
            <person name="Lata P."/>
            <person name="Govindarajan S."/>
            <person name="Qi F."/>
            <person name="Li J.-L."/>
            <person name="Maurya S.K."/>
            <person name="Sahoo M.K."/>
        </authorList>
    </citation>
    <scope>NUCLEOTIDE SEQUENCE [LARGE SCALE GENOMIC DNA]</scope>
    <source>
        <strain evidence="7 8">AS1</strain>
    </source>
</reference>
<feature type="domain" description="Core-binding (CB)" evidence="6">
    <location>
        <begin position="81"/>
        <end position="176"/>
    </location>
</feature>
<comment type="caution">
    <text evidence="7">The sequence shown here is derived from an EMBL/GenBank/DDBJ whole genome shotgun (WGS) entry which is preliminary data.</text>
</comment>
<dbReference type="PANTHER" id="PTHR30349:SF36">
    <property type="entry name" value="PROPHAGE INTEGRASE INTR-RELATED"/>
    <property type="match status" value="1"/>
</dbReference>
<evidence type="ECO:0000313" key="7">
    <source>
        <dbReference type="EMBL" id="OQP33881.1"/>
    </source>
</evidence>
<dbReference type="Gene3D" id="1.10.150.130">
    <property type="match status" value="1"/>
</dbReference>
<dbReference type="InterPro" id="IPR011010">
    <property type="entry name" value="DNA_brk_join_enz"/>
</dbReference>
<accession>A0A1V9DJ96</accession>
<dbReference type="OrthoDB" id="5391994at2"/>
<dbReference type="InterPro" id="IPR002104">
    <property type="entry name" value="Integrase_catalytic"/>
</dbReference>
<evidence type="ECO:0000256" key="2">
    <source>
        <dbReference type="ARBA" id="ARBA00023125"/>
    </source>
</evidence>
<dbReference type="RefSeq" id="WP_081138881.1">
    <property type="nucleotide sequence ID" value="NZ_MWUE01000015.1"/>
</dbReference>
<evidence type="ECO:0000259" key="5">
    <source>
        <dbReference type="PROSITE" id="PS51898"/>
    </source>
</evidence>
<gene>
    <name evidence="7" type="ORF">B2J69_09885</name>
</gene>
<feature type="domain" description="Tyr recombinase" evidence="5">
    <location>
        <begin position="197"/>
        <end position="407"/>
    </location>
</feature>
<evidence type="ECO:0000256" key="1">
    <source>
        <dbReference type="ARBA" id="ARBA00022908"/>
    </source>
</evidence>
<keyword evidence="3" id="KW-0233">DNA recombination</keyword>
<dbReference type="AlphaFoldDB" id="A0A1V9DJ96"/>
<dbReference type="PROSITE" id="PS51900">
    <property type="entry name" value="CB"/>
    <property type="match status" value="1"/>
</dbReference>
<evidence type="ECO:0008006" key="9">
    <source>
        <dbReference type="Google" id="ProtNLM"/>
    </source>
</evidence>
<dbReference type="InterPro" id="IPR044068">
    <property type="entry name" value="CB"/>
</dbReference>
<evidence type="ECO:0000259" key="6">
    <source>
        <dbReference type="PROSITE" id="PS51900"/>
    </source>
</evidence>
<dbReference type="GO" id="GO:0003677">
    <property type="term" value="F:DNA binding"/>
    <property type="evidence" value="ECO:0007669"/>
    <property type="project" value="UniProtKB-UniRule"/>
</dbReference>
<proteinExistence type="predicted"/>
<sequence length="434" mass="49390">MSKSAYPTGVENHGGFLRIWFVYQGKRVRESLGVPDTPKNRKAAGELRMVIMYRIKTGTFNYEEQFPNSTRSEKTREMITITLKEMCDKFLALKQPTITAITMKNTRARLKTVCLLLGEDRKISTIRQEDVLRLRNELLNGTQFQRMFQPSTKKGRAVSTVNNSIFLLKEVLSFAVRNGYLESNPAEGINPMKKDRNEPDPLTKDEFVRLIEAALHPQIKNLWAFAVYTGLRHGELCALAWEDIDMINGTVKVRRSLTPLGEFCMPKTVSGERVVHLIAPAIEALKSQMAITRMLKPKAVRVSGREYARTEEAELTFVFNSSVTDTNSRSLGNYSVMSINGMWKNIIKRSGVRHRRPYQTRHTYACWSLSAGANPNFIASQMGHRNAQMVYNVYGRWMSENNNDQVDLLNSKLNDFAPSAPHKVFGISKIILTQ</sequence>
<dbReference type="SUPFAM" id="SSF56349">
    <property type="entry name" value="DNA breaking-rejoining enzymes"/>
    <property type="match status" value="1"/>
</dbReference>
<dbReference type="InterPro" id="IPR022000">
    <property type="entry name" value="Min27-like_integrase_DNA_bind"/>
</dbReference>
<dbReference type="PANTHER" id="PTHR30349">
    <property type="entry name" value="PHAGE INTEGRASE-RELATED"/>
    <property type="match status" value="1"/>
</dbReference>
<evidence type="ECO:0000313" key="8">
    <source>
        <dbReference type="Proteomes" id="UP000192769"/>
    </source>
</evidence>
<dbReference type="Pfam" id="PF12167">
    <property type="entry name" value="Arm-DNA-bind_2"/>
    <property type="match status" value="1"/>
</dbReference>
<keyword evidence="8" id="KW-1185">Reference proteome</keyword>
<keyword evidence="1" id="KW-0229">DNA integration</keyword>
<dbReference type="CDD" id="cd01189">
    <property type="entry name" value="INT_ICEBs1_C_like"/>
    <property type="match status" value="1"/>
</dbReference>